<accession>H8IAB9</accession>
<dbReference type="EMBL" id="CP003243">
    <property type="protein sequence ID" value="AFC99593.1"/>
    <property type="molecule type" value="Genomic_DNA"/>
</dbReference>
<comment type="similarity">
    <text evidence="1">Belongs to the transposase 11 family.</text>
</comment>
<dbReference type="Proteomes" id="UP000005233">
    <property type="component" value="Chromosome"/>
</dbReference>
<name>H8IAB9_METCZ</name>
<evidence type="ECO:0000256" key="4">
    <source>
        <dbReference type="ARBA" id="ARBA00023172"/>
    </source>
</evidence>
<dbReference type="PANTHER" id="PTHR33258:SF1">
    <property type="entry name" value="TRANSPOSASE INSL FOR INSERTION SEQUENCE ELEMENT IS186A-RELATED"/>
    <property type="match status" value="1"/>
</dbReference>
<gene>
    <name evidence="6" type="primary">tnp-11</name>
    <name evidence="6" type="ordered locus">Mtc_0832</name>
</gene>
<dbReference type="InterPro" id="IPR012337">
    <property type="entry name" value="RNaseH-like_sf"/>
</dbReference>
<keyword evidence="2" id="KW-0815">Transposition</keyword>
<keyword evidence="4" id="KW-0233">DNA recombination</keyword>
<dbReference type="eggNOG" id="arCOG06159">
    <property type="taxonomic scope" value="Archaea"/>
</dbReference>
<dbReference type="GO" id="GO:0006313">
    <property type="term" value="P:DNA transposition"/>
    <property type="evidence" value="ECO:0007669"/>
    <property type="project" value="InterPro"/>
</dbReference>
<evidence type="ECO:0000313" key="7">
    <source>
        <dbReference type="Proteomes" id="UP000005233"/>
    </source>
</evidence>
<organism evidence="6 7">
    <name type="scientific">Methanocella conradii (strain DSM 24694 / JCM 17849 / CGMCC 1.5162 / HZ254)</name>
    <dbReference type="NCBI Taxonomy" id="1041930"/>
    <lineage>
        <taxon>Archaea</taxon>
        <taxon>Methanobacteriati</taxon>
        <taxon>Methanobacteriota</taxon>
        <taxon>Stenosarchaea group</taxon>
        <taxon>Methanomicrobia</taxon>
        <taxon>Methanocellales</taxon>
        <taxon>Methanocellaceae</taxon>
        <taxon>Methanocella</taxon>
    </lineage>
</organism>
<proteinExistence type="inferred from homology"/>
<evidence type="ECO:0000259" key="5">
    <source>
        <dbReference type="Pfam" id="PF01609"/>
    </source>
</evidence>
<keyword evidence="7" id="KW-1185">Reference proteome</keyword>
<dbReference type="GO" id="GO:0004803">
    <property type="term" value="F:transposase activity"/>
    <property type="evidence" value="ECO:0007669"/>
    <property type="project" value="InterPro"/>
</dbReference>
<feature type="domain" description="Transposase IS4-like" evidence="5">
    <location>
        <begin position="36"/>
        <end position="271"/>
    </location>
</feature>
<sequence>MLFNPEMERFLHRCVVHAFELQAREPCLKLGDKLGFKDLLIQDSTIIRLHASLADLWPAARSRKVAAGLKLSCIVSAVTDSVNTVRLFPERTGEVKTLRLGSWLRDRVLLTDLGFFDYNSFDKIERYGGFFVSRLKGNANPLIVKVNQVCRGNSVDVLGKKLRDVLPLLKRQLLDVEVEVEVRRRKYKGKTTRTTRTFRMVLVLNEETRQYHSYLTNIPISVLNGEDVASLYGARWEIELVFKELKDVYHLDQIQSTNPNVVKCLIWVSILTFICSRQLLRLVRKHNPAKAHLYTHLQWAKAFAQNAYGILKAVLNSMDLELDMITYFSIMIGQGQTPNINRKRLMQPWIA</sequence>
<evidence type="ECO:0000256" key="2">
    <source>
        <dbReference type="ARBA" id="ARBA00022578"/>
    </source>
</evidence>
<evidence type="ECO:0000256" key="1">
    <source>
        <dbReference type="ARBA" id="ARBA00010075"/>
    </source>
</evidence>
<dbReference type="NCBIfam" id="NF033592">
    <property type="entry name" value="transpos_IS4_1"/>
    <property type="match status" value="1"/>
</dbReference>
<dbReference type="Pfam" id="PF01609">
    <property type="entry name" value="DDE_Tnp_1"/>
    <property type="match status" value="1"/>
</dbReference>
<dbReference type="SUPFAM" id="SSF53098">
    <property type="entry name" value="Ribonuclease H-like"/>
    <property type="match status" value="1"/>
</dbReference>
<dbReference type="GO" id="GO:0003677">
    <property type="term" value="F:DNA binding"/>
    <property type="evidence" value="ECO:0007669"/>
    <property type="project" value="UniProtKB-KW"/>
</dbReference>
<reference evidence="6 7" key="1">
    <citation type="journal article" date="2012" name="J. Bacteriol.">
        <title>Complete genome sequence of a thermophilic methanogen, Methanocella conradii HZ254, isolated from Chinese rice field soil.</title>
        <authorList>
            <person name="Lu Z."/>
            <person name="Lu Y."/>
        </authorList>
    </citation>
    <scope>NUCLEOTIDE SEQUENCE [LARGE SCALE GENOMIC DNA]</scope>
    <source>
        <strain evidence="7">DSM 24694 / JCM 17849 / CGMCC 1.5162 / HZ254</strain>
    </source>
</reference>
<dbReference type="AlphaFoldDB" id="H8IAB9"/>
<evidence type="ECO:0000313" key="6">
    <source>
        <dbReference type="EMBL" id="AFC99593.1"/>
    </source>
</evidence>
<dbReference type="InterPro" id="IPR047952">
    <property type="entry name" value="Transpos_IS4"/>
</dbReference>
<protein>
    <submittedName>
        <fullName evidence="6">Transposase</fullName>
    </submittedName>
</protein>
<dbReference type="PANTHER" id="PTHR33258">
    <property type="entry name" value="TRANSPOSASE INSL FOR INSERTION SEQUENCE ELEMENT IS186A-RELATED"/>
    <property type="match status" value="1"/>
</dbReference>
<dbReference type="STRING" id="1041930.Mtc_0832"/>
<evidence type="ECO:0000256" key="3">
    <source>
        <dbReference type="ARBA" id="ARBA00023125"/>
    </source>
</evidence>
<dbReference type="Gene3D" id="3.90.350.10">
    <property type="entry name" value="Transposase Inhibitor Protein From Tn5, Chain A, domain 1"/>
    <property type="match status" value="1"/>
</dbReference>
<dbReference type="InterPro" id="IPR002559">
    <property type="entry name" value="Transposase_11"/>
</dbReference>
<dbReference type="KEGG" id="mez:Mtc_0832"/>
<keyword evidence="3" id="KW-0238">DNA-binding</keyword>
<dbReference type="HOGENOM" id="CLU_042765_2_0_2"/>